<feature type="transmembrane region" description="Helical" evidence="1">
    <location>
        <begin position="36"/>
        <end position="56"/>
    </location>
</feature>
<dbReference type="EMBL" id="JADQDK010000001">
    <property type="protein sequence ID" value="MBW0135929.1"/>
    <property type="molecule type" value="Genomic_DNA"/>
</dbReference>
<sequence>MSTTFGRIGRAFLIAAAVSGTAAFVALLLLGAGVTAMVLGIITLVTGIQGVVWTLIQARMFGRPSVLAEVAAHGRPTGAVITRVRTTSSSIGAHPVMKLTVTTDGTAREHCVLVPIHYVVSIRPGLTLPVRIDREHPRVLVVEWDLVP</sequence>
<organism evidence="2 3">
    <name type="scientific">Pseudonocardia abyssalis</name>
    <dbReference type="NCBI Taxonomy" id="2792008"/>
    <lineage>
        <taxon>Bacteria</taxon>
        <taxon>Bacillati</taxon>
        <taxon>Actinomycetota</taxon>
        <taxon>Actinomycetes</taxon>
        <taxon>Pseudonocardiales</taxon>
        <taxon>Pseudonocardiaceae</taxon>
        <taxon>Pseudonocardia</taxon>
    </lineage>
</organism>
<proteinExistence type="predicted"/>
<accession>A0ABS6UW54</accession>
<keyword evidence="1" id="KW-0812">Transmembrane</keyword>
<evidence type="ECO:0000313" key="2">
    <source>
        <dbReference type="EMBL" id="MBW0135929.1"/>
    </source>
</evidence>
<protein>
    <submittedName>
        <fullName evidence="2">Uncharacterized protein</fullName>
    </submittedName>
</protein>
<comment type="caution">
    <text evidence="2">The sequence shown here is derived from an EMBL/GenBank/DDBJ whole genome shotgun (WGS) entry which is preliminary data.</text>
</comment>
<evidence type="ECO:0000256" key="1">
    <source>
        <dbReference type="SAM" id="Phobius"/>
    </source>
</evidence>
<name>A0ABS6UW54_9PSEU</name>
<dbReference type="Proteomes" id="UP000694287">
    <property type="component" value="Unassembled WGS sequence"/>
</dbReference>
<reference evidence="2 3" key="1">
    <citation type="submission" date="2020-11" db="EMBL/GenBank/DDBJ databases">
        <title>Pseudonocardia abyssalis sp. nov. and Pseudonocardia oceani sp. nov., description and phylogenomic analysis of two novel actinomycetes isolated from the deep Southern Ocean.</title>
        <authorList>
            <person name="Parra J."/>
        </authorList>
    </citation>
    <scope>NUCLEOTIDE SEQUENCE [LARGE SCALE GENOMIC DNA]</scope>
    <source>
        <strain evidence="2 3">KRD-168</strain>
    </source>
</reference>
<keyword evidence="1" id="KW-1133">Transmembrane helix</keyword>
<evidence type="ECO:0000313" key="3">
    <source>
        <dbReference type="Proteomes" id="UP000694287"/>
    </source>
</evidence>
<gene>
    <name evidence="2" type="ORF">I4I81_16920</name>
</gene>
<dbReference type="RefSeq" id="WP_218604643.1">
    <property type="nucleotide sequence ID" value="NZ_JADQDJ010000245.1"/>
</dbReference>
<feature type="transmembrane region" description="Helical" evidence="1">
    <location>
        <begin position="12"/>
        <end position="30"/>
    </location>
</feature>
<keyword evidence="3" id="KW-1185">Reference proteome</keyword>
<keyword evidence="1" id="KW-0472">Membrane</keyword>